<name>A0A516G7X1_9MICO</name>
<accession>A0A516G7X1</accession>
<gene>
    <name evidence="1" type="ORF">FNH13_04100</name>
</gene>
<dbReference type="PANTHER" id="PTHR37298:SF1">
    <property type="entry name" value="UPF0111 PROTEIN YKAA"/>
    <property type="match status" value="1"/>
</dbReference>
<reference evidence="1 2" key="1">
    <citation type="submission" date="2019-07" db="EMBL/GenBank/DDBJ databases">
        <title>complete genome sequencing of Ornithinimicrobium sp. H23M54.</title>
        <authorList>
            <person name="Bae J.-W."/>
            <person name="Lee S.-Y."/>
        </authorList>
    </citation>
    <scope>NUCLEOTIDE SEQUENCE [LARGE SCALE GENOMIC DNA]</scope>
    <source>
        <strain evidence="1 2">H23M54</strain>
    </source>
</reference>
<sequence length="195" mass="21071">MVQSLTRLAGLVVDGAVVLRDTLGTNSRGRTADLERLRGIEGEARAMHAEIVGLARDAFVTPFDRGDLQQLSVRLVESVTRMEAVVDGGIRHGIDESPEGAARLVDAVVRLAELTAQAMANLGSVDLVSGYPSEARRLTQQAERARRDIMTEALRDRVDPLVALRTVSVTEQITLAVRCFEQVAAVVEGIVVKES</sequence>
<dbReference type="Proteomes" id="UP000315395">
    <property type="component" value="Chromosome"/>
</dbReference>
<proteinExistence type="predicted"/>
<keyword evidence="2" id="KW-1185">Reference proteome</keyword>
<dbReference type="PANTHER" id="PTHR37298">
    <property type="entry name" value="UPF0111 PROTEIN YKAA"/>
    <property type="match status" value="1"/>
</dbReference>
<evidence type="ECO:0000313" key="2">
    <source>
        <dbReference type="Proteomes" id="UP000315395"/>
    </source>
</evidence>
<dbReference type="KEGG" id="orz:FNH13_04100"/>
<dbReference type="EMBL" id="CP041616">
    <property type="protein sequence ID" value="QDO87621.1"/>
    <property type="molecule type" value="Genomic_DNA"/>
</dbReference>
<dbReference type="AlphaFoldDB" id="A0A516G7X1"/>
<dbReference type="OrthoDB" id="9797568at2"/>
<dbReference type="RefSeq" id="WP_143782298.1">
    <property type="nucleotide sequence ID" value="NZ_CP041616.1"/>
</dbReference>
<dbReference type="InterPro" id="IPR052912">
    <property type="entry name" value="UPF0111_domain"/>
</dbReference>
<organism evidence="1 2">
    <name type="scientific">Ornithinimicrobium ciconiae</name>
    <dbReference type="NCBI Taxonomy" id="2594265"/>
    <lineage>
        <taxon>Bacteria</taxon>
        <taxon>Bacillati</taxon>
        <taxon>Actinomycetota</taxon>
        <taxon>Actinomycetes</taxon>
        <taxon>Micrococcales</taxon>
        <taxon>Ornithinimicrobiaceae</taxon>
        <taxon>Ornithinimicrobium</taxon>
    </lineage>
</organism>
<dbReference type="Gene3D" id="1.20.58.220">
    <property type="entry name" value="Phosphate transport system protein phou homolog 2, domain 2"/>
    <property type="match status" value="1"/>
</dbReference>
<evidence type="ECO:0008006" key="3">
    <source>
        <dbReference type="Google" id="ProtNLM"/>
    </source>
</evidence>
<dbReference type="InterPro" id="IPR038078">
    <property type="entry name" value="PhoU-like_sf"/>
</dbReference>
<evidence type="ECO:0000313" key="1">
    <source>
        <dbReference type="EMBL" id="QDO87621.1"/>
    </source>
</evidence>
<protein>
    <recommendedName>
        <fullName evidence="3">DUF47 family protein</fullName>
    </recommendedName>
</protein>